<dbReference type="GO" id="GO:0006040">
    <property type="term" value="P:amino sugar metabolic process"/>
    <property type="evidence" value="ECO:0007669"/>
    <property type="project" value="InterPro"/>
</dbReference>
<dbReference type="InterPro" id="IPR043129">
    <property type="entry name" value="ATPase_NBD"/>
</dbReference>
<dbReference type="KEGG" id="pcon:B0A89_01805"/>
<dbReference type="OrthoDB" id="9763949at2"/>
<dbReference type="GO" id="GO:0016301">
    <property type="term" value="F:kinase activity"/>
    <property type="evidence" value="ECO:0007669"/>
    <property type="project" value="UniProtKB-KW"/>
</dbReference>
<accession>A0A1W6CUM3</accession>
<sequence length="398" mass="40899">MRVLGMMSGTSLDGVDGAVLDTDGEAIHAFGRTGFRPYDAAEADVLHAALGRWPGQPGVDRAAALSEAAHAALAADFPEAAVIGFHGQTLAHDPARRRTHQAGQGWRLARATGRPVVWDFRTEDMRRGGEGAPLVPFFHHALARWAMGQGLLPAAPVVFLNLGGVGNLTWCDPCDPDPAAACLAFDTGPANAPLNDLMRARRGAARDEGGRLAAAGTPCEASLAAFLRHPYFARRAPKSLDRDAFGALGAAVAAMTDADAAATLVHAAAAAVARGLELLPRRPAAMLACGGGRHNGALMAALKARCGLPIRPVEAAGLDGDMVEAQAFAFLAARVLRGLPTSAPSITGVPAPVCGGRISVPGCDDAFVGSGTLGRKDAFADRSGADLSPPDTLKGSLR</sequence>
<keyword evidence="2" id="KW-0418">Kinase</keyword>
<dbReference type="AlphaFoldDB" id="A0A1W6CUM3"/>
<organism evidence="2 3">
    <name type="scientific">Paracoccus contaminans</name>
    <dbReference type="NCBI Taxonomy" id="1945662"/>
    <lineage>
        <taxon>Bacteria</taxon>
        <taxon>Pseudomonadati</taxon>
        <taxon>Pseudomonadota</taxon>
        <taxon>Alphaproteobacteria</taxon>
        <taxon>Rhodobacterales</taxon>
        <taxon>Paracoccaceae</taxon>
        <taxon>Paracoccus</taxon>
    </lineage>
</organism>
<keyword evidence="2" id="KW-0808">Transferase</keyword>
<dbReference type="NCBIfam" id="NF007141">
    <property type="entry name" value="PRK09585.1-5"/>
    <property type="match status" value="1"/>
</dbReference>
<dbReference type="Proteomes" id="UP000193017">
    <property type="component" value="Chromosome"/>
</dbReference>
<keyword evidence="3" id="KW-1185">Reference proteome</keyword>
<dbReference type="RefSeq" id="WP_085376673.1">
    <property type="nucleotide sequence ID" value="NZ_CP020612.1"/>
</dbReference>
<evidence type="ECO:0000313" key="3">
    <source>
        <dbReference type="Proteomes" id="UP000193017"/>
    </source>
</evidence>
<dbReference type="InterPro" id="IPR005338">
    <property type="entry name" value="Anhydro_N_Ac-Mur_kinase"/>
</dbReference>
<dbReference type="PANTHER" id="PTHR30605">
    <property type="entry name" value="ANHYDRO-N-ACETYLMURAMIC ACID KINASE"/>
    <property type="match status" value="1"/>
</dbReference>
<evidence type="ECO:0000256" key="1">
    <source>
        <dbReference type="ARBA" id="ARBA00023277"/>
    </source>
</evidence>
<dbReference type="GO" id="GO:0016773">
    <property type="term" value="F:phosphotransferase activity, alcohol group as acceptor"/>
    <property type="evidence" value="ECO:0007669"/>
    <property type="project" value="InterPro"/>
</dbReference>
<dbReference type="EMBL" id="CP020612">
    <property type="protein sequence ID" value="ARJ68562.1"/>
    <property type="molecule type" value="Genomic_DNA"/>
</dbReference>
<dbReference type="PANTHER" id="PTHR30605:SF0">
    <property type="entry name" value="ANHYDRO-N-ACETYLMURAMIC ACID KINASE"/>
    <property type="match status" value="1"/>
</dbReference>
<keyword evidence="1" id="KW-0119">Carbohydrate metabolism</keyword>
<dbReference type="STRING" id="1945662.B0A89_01805"/>
<dbReference type="GO" id="GO:0009254">
    <property type="term" value="P:peptidoglycan turnover"/>
    <property type="evidence" value="ECO:0007669"/>
    <property type="project" value="InterPro"/>
</dbReference>
<name>A0A1W6CUM3_9RHOB</name>
<evidence type="ECO:0000313" key="2">
    <source>
        <dbReference type="EMBL" id="ARJ68562.1"/>
    </source>
</evidence>
<dbReference type="Gene3D" id="3.30.420.40">
    <property type="match status" value="2"/>
</dbReference>
<dbReference type="GO" id="GO:0005524">
    <property type="term" value="F:ATP binding"/>
    <property type="evidence" value="ECO:0007669"/>
    <property type="project" value="InterPro"/>
</dbReference>
<protein>
    <submittedName>
        <fullName evidence="2">Anhydro-N-acetylmuramic acid kinase</fullName>
    </submittedName>
</protein>
<reference evidence="2 3" key="1">
    <citation type="submission" date="2017-03" db="EMBL/GenBank/DDBJ databases">
        <title>Genome sequence of Paracoccus contaminans isolated from a water microcosm.</title>
        <authorList>
            <person name="Aurass P."/>
            <person name="Karste S."/>
            <person name="Trost E."/>
            <person name="Glaeser S.P."/>
            <person name="Kaempfer P."/>
            <person name="Flieger A."/>
        </authorList>
    </citation>
    <scope>NUCLEOTIDE SEQUENCE [LARGE SCALE GENOMIC DNA]</scope>
    <source>
        <strain evidence="3">RKI 16-01929T\LMG 29738T\CCM 8701T\CIP 111112T</strain>
    </source>
</reference>
<dbReference type="Pfam" id="PF03702">
    <property type="entry name" value="AnmK"/>
    <property type="match status" value="1"/>
</dbReference>
<gene>
    <name evidence="2" type="ORF">B0A89_01805</name>
</gene>
<dbReference type="SUPFAM" id="SSF53067">
    <property type="entry name" value="Actin-like ATPase domain"/>
    <property type="match status" value="1"/>
</dbReference>
<proteinExistence type="predicted"/>